<organism evidence="6 7">
    <name type="scientific">Alkalilimnicola ehrlichii</name>
    <dbReference type="NCBI Taxonomy" id="351052"/>
    <lineage>
        <taxon>Bacteria</taxon>
        <taxon>Pseudomonadati</taxon>
        <taxon>Pseudomonadota</taxon>
        <taxon>Gammaproteobacteria</taxon>
        <taxon>Chromatiales</taxon>
        <taxon>Ectothiorhodospiraceae</taxon>
        <taxon>Alkalilimnicola</taxon>
    </lineage>
</organism>
<dbReference type="SUPFAM" id="SSF54611">
    <property type="entry name" value="SecB-like"/>
    <property type="match status" value="1"/>
</dbReference>
<protein>
    <recommendedName>
        <fullName evidence="5">Protein-export protein SecB</fullName>
    </recommendedName>
</protein>
<evidence type="ECO:0000313" key="7">
    <source>
        <dbReference type="Proteomes" id="UP000256763"/>
    </source>
</evidence>
<sequence>MAENNGAGQATNQQGAAGQQFNLGKIFLKDVSFETPNSPEVFQTGEWKPEVNVDLDSNARGIAEKTYEVVVRVTVTTKQAGKTAYLCEIQQGGIFQIDGFDEPTLKALLGGYCPNILFPYAREAVSDIITKGGFPQMLLGPVNFDALYQQRLAQEKQQQQAN</sequence>
<evidence type="ECO:0000256" key="5">
    <source>
        <dbReference type="HAMAP-Rule" id="MF_00821"/>
    </source>
</evidence>
<proteinExistence type="inferred from homology"/>
<keyword evidence="5" id="KW-0963">Cytoplasm</keyword>
<dbReference type="GO" id="GO:0015031">
    <property type="term" value="P:protein transport"/>
    <property type="evidence" value="ECO:0007669"/>
    <property type="project" value="UniProtKB-UniRule"/>
</dbReference>
<dbReference type="NCBIfam" id="NF004393">
    <property type="entry name" value="PRK05751.1-4"/>
    <property type="match status" value="1"/>
</dbReference>
<dbReference type="Pfam" id="PF02556">
    <property type="entry name" value="SecB"/>
    <property type="match status" value="1"/>
</dbReference>
<dbReference type="AlphaFoldDB" id="A0A3E0WYZ8"/>
<keyword evidence="3 5" id="KW-0653">Protein transport</keyword>
<reference evidence="7" key="1">
    <citation type="submission" date="2017-05" db="EMBL/GenBank/DDBJ databases">
        <authorList>
            <person name="Sharma S."/>
            <person name="Sidhu C."/>
            <person name="Pinnaka A.K."/>
        </authorList>
    </citation>
    <scope>NUCLEOTIDE SEQUENCE [LARGE SCALE GENOMIC DNA]</scope>
    <source>
        <strain evidence="7">AK93</strain>
    </source>
</reference>
<dbReference type="PANTHER" id="PTHR36918">
    <property type="match status" value="1"/>
</dbReference>
<dbReference type="GO" id="GO:0051082">
    <property type="term" value="F:unfolded protein binding"/>
    <property type="evidence" value="ECO:0007669"/>
    <property type="project" value="InterPro"/>
</dbReference>
<dbReference type="Gene3D" id="3.10.420.10">
    <property type="entry name" value="SecB-like"/>
    <property type="match status" value="1"/>
</dbReference>
<keyword evidence="2 5" id="KW-0813">Transport</keyword>
<accession>A0A3E0WYZ8</accession>
<evidence type="ECO:0000313" key="6">
    <source>
        <dbReference type="EMBL" id="RFA38248.1"/>
    </source>
</evidence>
<evidence type="ECO:0000256" key="3">
    <source>
        <dbReference type="ARBA" id="ARBA00022927"/>
    </source>
</evidence>
<comment type="similarity">
    <text evidence="1 5">Belongs to the SecB family.</text>
</comment>
<comment type="caution">
    <text evidence="6">The sequence shown here is derived from an EMBL/GenBank/DDBJ whole genome shotgun (WGS) entry which is preliminary data.</text>
</comment>
<dbReference type="PANTHER" id="PTHR36918:SF1">
    <property type="entry name" value="PROTEIN-EXPORT PROTEIN SECB"/>
    <property type="match status" value="1"/>
</dbReference>
<name>A0A3E0WYZ8_9GAMM</name>
<dbReference type="GO" id="GO:0005737">
    <property type="term" value="C:cytoplasm"/>
    <property type="evidence" value="ECO:0007669"/>
    <property type="project" value="UniProtKB-SubCell"/>
</dbReference>
<keyword evidence="7" id="KW-1185">Reference proteome</keyword>
<evidence type="ECO:0000256" key="4">
    <source>
        <dbReference type="ARBA" id="ARBA00023010"/>
    </source>
</evidence>
<dbReference type="GO" id="GO:0006457">
    <property type="term" value="P:protein folding"/>
    <property type="evidence" value="ECO:0007669"/>
    <property type="project" value="UniProtKB-UniRule"/>
</dbReference>
<dbReference type="RefSeq" id="WP_116301100.1">
    <property type="nucleotide sequence ID" value="NZ_NFZV01000003.1"/>
</dbReference>
<dbReference type="PRINTS" id="PR01594">
    <property type="entry name" value="SECBCHAPRONE"/>
</dbReference>
<dbReference type="Proteomes" id="UP000256763">
    <property type="component" value="Unassembled WGS sequence"/>
</dbReference>
<dbReference type="NCBIfam" id="NF004392">
    <property type="entry name" value="PRK05751.1-3"/>
    <property type="match status" value="1"/>
</dbReference>
<evidence type="ECO:0000256" key="1">
    <source>
        <dbReference type="ARBA" id="ARBA00009990"/>
    </source>
</evidence>
<gene>
    <name evidence="5" type="primary">secB</name>
    <name evidence="6" type="ORF">CAL65_05270</name>
</gene>
<keyword evidence="4 5" id="KW-0811">Translocation</keyword>
<dbReference type="HAMAP" id="MF_00821">
    <property type="entry name" value="SecB"/>
    <property type="match status" value="1"/>
</dbReference>
<keyword evidence="5" id="KW-0143">Chaperone</keyword>
<dbReference type="EMBL" id="NFZW01000004">
    <property type="protein sequence ID" value="RFA38248.1"/>
    <property type="molecule type" value="Genomic_DNA"/>
</dbReference>
<dbReference type="GO" id="GO:0051262">
    <property type="term" value="P:protein tetramerization"/>
    <property type="evidence" value="ECO:0007669"/>
    <property type="project" value="InterPro"/>
</dbReference>
<dbReference type="InterPro" id="IPR003708">
    <property type="entry name" value="SecB"/>
</dbReference>
<dbReference type="OrthoDB" id="9795145at2"/>
<dbReference type="InterPro" id="IPR035958">
    <property type="entry name" value="SecB-like_sf"/>
</dbReference>
<comment type="subcellular location">
    <subcellularLocation>
        <location evidence="5">Cytoplasm</location>
    </subcellularLocation>
</comment>
<comment type="subunit">
    <text evidence="5">Homotetramer, a dimer of dimers. One homotetramer interacts with 1 SecA dimer.</text>
</comment>
<evidence type="ECO:0000256" key="2">
    <source>
        <dbReference type="ARBA" id="ARBA00022448"/>
    </source>
</evidence>
<dbReference type="NCBIfam" id="TIGR00809">
    <property type="entry name" value="secB"/>
    <property type="match status" value="1"/>
</dbReference>
<comment type="function">
    <text evidence="5">One of the proteins required for the normal export of preproteins out of the cell cytoplasm. It is a molecular chaperone that binds to a subset of precursor proteins, maintaining them in a translocation-competent state. It also specifically binds to its receptor SecA.</text>
</comment>